<evidence type="ECO:0000256" key="5">
    <source>
        <dbReference type="SAM" id="MobiDB-lite"/>
    </source>
</evidence>
<dbReference type="SUPFAM" id="SSF47095">
    <property type="entry name" value="HMG-box"/>
    <property type="match status" value="4"/>
</dbReference>
<feature type="DNA-binding region" description="HMG box" evidence="4">
    <location>
        <begin position="262"/>
        <end position="330"/>
    </location>
</feature>
<feature type="compositionally biased region" description="Basic and acidic residues" evidence="5">
    <location>
        <begin position="62"/>
        <end position="79"/>
    </location>
</feature>
<dbReference type="InterPro" id="IPR036910">
    <property type="entry name" value="HMG_box_dom_sf"/>
</dbReference>
<feature type="DNA-binding region" description="HMG box" evidence="4">
    <location>
        <begin position="454"/>
        <end position="522"/>
    </location>
</feature>
<feature type="compositionally biased region" description="Basic and acidic residues" evidence="5">
    <location>
        <begin position="655"/>
        <end position="666"/>
    </location>
</feature>
<feature type="compositionally biased region" description="Acidic residues" evidence="5">
    <location>
        <begin position="682"/>
        <end position="691"/>
    </location>
</feature>
<proteinExistence type="predicted"/>
<feature type="DNA-binding region" description="HMG box" evidence="4">
    <location>
        <begin position="356"/>
        <end position="423"/>
    </location>
</feature>
<feature type="domain" description="HMG box" evidence="6">
    <location>
        <begin position="356"/>
        <end position="423"/>
    </location>
</feature>
<evidence type="ECO:0000259" key="6">
    <source>
        <dbReference type="PROSITE" id="PS50118"/>
    </source>
</evidence>
<dbReference type="PROSITE" id="PS50118">
    <property type="entry name" value="HMG_BOX_2"/>
    <property type="match status" value="3"/>
</dbReference>
<protein>
    <recommendedName>
        <fullName evidence="6">HMG box domain-containing protein</fullName>
    </recommendedName>
</protein>
<name>A0AAW1D4S8_9HEMI</name>
<feature type="compositionally biased region" description="Low complexity" evidence="5">
    <location>
        <begin position="701"/>
        <end position="727"/>
    </location>
</feature>
<feature type="region of interest" description="Disordered" evidence="5">
    <location>
        <begin position="655"/>
        <end position="759"/>
    </location>
</feature>
<dbReference type="PANTHER" id="PTHR46318">
    <property type="entry name" value="UPSTREAM BINDING TRANSCRIPTION FACTOR"/>
    <property type="match status" value="1"/>
</dbReference>
<dbReference type="AlphaFoldDB" id="A0AAW1D4S8"/>
<dbReference type="PANTHER" id="PTHR46318:SF3">
    <property type="entry name" value="UPSTREAM BINDING TRANSCRIPTION FACTOR"/>
    <property type="match status" value="1"/>
</dbReference>
<sequence length="759" mass="87534">MSSKHYDKDNYKLEKDIKKKKHKHKSHDKVEVSSKNGKHKESAVKLSKSKSIKNYQYSDSDNEIKENKSLKISKKEKNKSIKNIESVSHSKKMPLLISTEDDSGSEDLKYNEKKTVSNNVDGKSGQKSTKVKQKIYSSSEDEAVVIPEPKEVPPPKKTEPDNYFDGWSKEDVVQLISRMNAALPKNDTLKYVSRVEKLNWDQVAFGGHTPAECKEKWKVIEKKIRGYRILQEVLADAKVWLEHPWTDFYRGGRNKNRHPDMPKKPLTSYMIFYMKKKEKISKENPGIGLTTLSKIIAEKFNKLSPKKKAKYNKLANGMREKYQEDMQKFFCDHPSEIEKIISAKNKKGPITGMPGPAKPVPPLKLFIEDKIKQHKDEKDFNQALLIQQCKEKWKSMSNKKKMPWIRWANEAEIKYLDELKAYQAENPSFEMPKFKSVLSKEEKKILDRMEGKPEKPPGSAYGLFSKVMLKDPDLRIKYTTPKERMQEIAKMWKEVPKLEKDGYAEQVKHLLENYKLEYASYLESLPEDKREEELASNLPKRKAKAEDLKTTQKKLKIQKEPPVKEKEQKEVYKPVSLEELITRAPKAPDVSPFDLFQEDMKRKGMSSKKIKKAWEEASSSTKQKFEMKLENLRQQYIVDYKNFLTTLTAEELRMYSDWRSKNKGKEPIVTNSLANYKSSSSEESEESDGEKEEPNKKDTKSSSSENSGSSSSGSSSSDSSSSSSSSSSEEEDDDEDDDKEENDNNGNLVQIDEDSSDPF</sequence>
<feature type="compositionally biased region" description="Polar residues" evidence="5">
    <location>
        <begin position="116"/>
        <end position="128"/>
    </location>
</feature>
<evidence type="ECO:0000313" key="8">
    <source>
        <dbReference type="Proteomes" id="UP001461498"/>
    </source>
</evidence>
<evidence type="ECO:0000256" key="3">
    <source>
        <dbReference type="ARBA" id="ARBA00023242"/>
    </source>
</evidence>
<keyword evidence="3 4" id="KW-0539">Nucleus</keyword>
<dbReference type="Proteomes" id="UP001461498">
    <property type="component" value="Unassembled WGS sequence"/>
</dbReference>
<keyword evidence="2 4" id="KW-0238">DNA-binding</keyword>
<feature type="domain" description="HMG box" evidence="6">
    <location>
        <begin position="454"/>
        <end position="522"/>
    </location>
</feature>
<evidence type="ECO:0000256" key="1">
    <source>
        <dbReference type="ARBA" id="ARBA00004123"/>
    </source>
</evidence>
<feature type="region of interest" description="Disordered" evidence="5">
    <location>
        <begin position="1"/>
        <end position="133"/>
    </location>
</feature>
<dbReference type="EMBL" id="JAPXFL010000006">
    <property type="protein sequence ID" value="KAK9505073.1"/>
    <property type="molecule type" value="Genomic_DNA"/>
</dbReference>
<feature type="compositionally biased region" description="Basic and acidic residues" evidence="5">
    <location>
        <begin position="1"/>
        <end position="17"/>
    </location>
</feature>
<feature type="compositionally biased region" description="Basic residues" evidence="5">
    <location>
        <begin position="18"/>
        <end position="27"/>
    </location>
</feature>
<evidence type="ECO:0000313" key="7">
    <source>
        <dbReference type="EMBL" id="KAK9505073.1"/>
    </source>
</evidence>
<dbReference type="GO" id="GO:0003677">
    <property type="term" value="F:DNA binding"/>
    <property type="evidence" value="ECO:0007669"/>
    <property type="project" value="UniProtKB-UniRule"/>
</dbReference>
<feature type="region of interest" description="Disordered" evidence="5">
    <location>
        <begin position="532"/>
        <end position="551"/>
    </location>
</feature>
<evidence type="ECO:0000256" key="2">
    <source>
        <dbReference type="ARBA" id="ARBA00023125"/>
    </source>
</evidence>
<keyword evidence="8" id="KW-1185">Reference proteome</keyword>
<feature type="compositionally biased region" description="Basic and acidic residues" evidence="5">
    <location>
        <begin position="106"/>
        <end position="115"/>
    </location>
</feature>
<evidence type="ECO:0000256" key="4">
    <source>
        <dbReference type="PROSITE-ProRule" id="PRU00267"/>
    </source>
</evidence>
<feature type="compositionally biased region" description="Acidic residues" evidence="5">
    <location>
        <begin position="728"/>
        <end position="743"/>
    </location>
</feature>
<accession>A0AAW1D4S8</accession>
<dbReference type="InterPro" id="IPR009071">
    <property type="entry name" value="HMG_box_dom"/>
</dbReference>
<reference evidence="7 8" key="1">
    <citation type="submission" date="2022-12" db="EMBL/GenBank/DDBJ databases">
        <title>Chromosome-level genome assembly of true bugs.</title>
        <authorList>
            <person name="Ma L."/>
            <person name="Li H."/>
        </authorList>
    </citation>
    <scope>NUCLEOTIDE SEQUENCE [LARGE SCALE GENOMIC DNA]</scope>
    <source>
        <strain evidence="7">Lab_2022b</strain>
    </source>
</reference>
<dbReference type="Gene3D" id="1.10.30.10">
    <property type="entry name" value="High mobility group box domain"/>
    <property type="match status" value="3"/>
</dbReference>
<dbReference type="GO" id="GO:0005634">
    <property type="term" value="C:nucleus"/>
    <property type="evidence" value="ECO:0007669"/>
    <property type="project" value="UniProtKB-SubCell"/>
</dbReference>
<gene>
    <name evidence="7" type="ORF">O3M35_009217</name>
</gene>
<comment type="subcellular location">
    <subcellularLocation>
        <location evidence="1">Nucleus</location>
    </subcellularLocation>
</comment>
<dbReference type="InterPro" id="IPR051762">
    <property type="entry name" value="UBF1"/>
</dbReference>
<feature type="domain" description="HMG box" evidence="6">
    <location>
        <begin position="262"/>
        <end position="330"/>
    </location>
</feature>
<dbReference type="SMART" id="SM00398">
    <property type="entry name" value="HMG"/>
    <property type="match status" value="4"/>
</dbReference>
<comment type="caution">
    <text evidence="7">The sequence shown here is derived from an EMBL/GenBank/DDBJ whole genome shotgun (WGS) entry which is preliminary data.</text>
</comment>
<organism evidence="7 8">
    <name type="scientific">Rhynocoris fuscipes</name>
    <dbReference type="NCBI Taxonomy" id="488301"/>
    <lineage>
        <taxon>Eukaryota</taxon>
        <taxon>Metazoa</taxon>
        <taxon>Ecdysozoa</taxon>
        <taxon>Arthropoda</taxon>
        <taxon>Hexapoda</taxon>
        <taxon>Insecta</taxon>
        <taxon>Pterygota</taxon>
        <taxon>Neoptera</taxon>
        <taxon>Paraneoptera</taxon>
        <taxon>Hemiptera</taxon>
        <taxon>Heteroptera</taxon>
        <taxon>Panheteroptera</taxon>
        <taxon>Cimicomorpha</taxon>
        <taxon>Reduviidae</taxon>
        <taxon>Harpactorinae</taxon>
        <taxon>Harpactorini</taxon>
        <taxon>Rhynocoris</taxon>
    </lineage>
</organism>
<dbReference type="Pfam" id="PF00505">
    <property type="entry name" value="HMG_box"/>
    <property type="match status" value="1"/>
</dbReference>